<reference evidence="3" key="1">
    <citation type="journal article" date="2014" name="Int. J. Syst. Evol. Microbiol.">
        <title>Complete genome sequence of Corynebacterium casei LMG S-19264T (=DSM 44701T), isolated from a smear-ripened cheese.</title>
        <authorList>
            <consortium name="US DOE Joint Genome Institute (JGI-PGF)"/>
            <person name="Walter F."/>
            <person name="Albersmeier A."/>
            <person name="Kalinowski J."/>
            <person name="Ruckert C."/>
        </authorList>
    </citation>
    <scope>NUCLEOTIDE SEQUENCE</scope>
    <source>
        <strain evidence="3">JCM 3093</strain>
    </source>
</reference>
<organism evidence="3 4">
    <name type="scientific">Planomonospora parontospora</name>
    <dbReference type="NCBI Taxonomy" id="58119"/>
    <lineage>
        <taxon>Bacteria</taxon>
        <taxon>Bacillati</taxon>
        <taxon>Actinomycetota</taxon>
        <taxon>Actinomycetes</taxon>
        <taxon>Streptosporangiales</taxon>
        <taxon>Streptosporangiaceae</taxon>
        <taxon>Planomonospora</taxon>
    </lineage>
</organism>
<reference evidence="3" key="2">
    <citation type="submission" date="2022-09" db="EMBL/GenBank/DDBJ databases">
        <authorList>
            <person name="Sun Q."/>
            <person name="Ohkuma M."/>
        </authorList>
    </citation>
    <scope>NUCLEOTIDE SEQUENCE</scope>
    <source>
        <strain evidence="3">JCM 3093</strain>
    </source>
</reference>
<sequence length="183" mass="19395">MIEDPAVSRPGVAPGVYRIDPGATTVRFTTRAVFGLLPVRGSFTVDHGRISITEDIGDCAVEAVIRAASFESGNPQRDEHVRSPDYLDAAVHPEIVFRSRNVGRSADGVSVQGSLTVRGMTRPTVLALGPVVTGDRCLRVRATTGIDRYAFGLTRAKGMTGRHLGITLEVTAVLIGTQALLAG</sequence>
<dbReference type="Gene3D" id="2.40.128.110">
    <property type="entry name" value="Lipid/polyisoprenoid-binding, YceI-like"/>
    <property type="match status" value="1"/>
</dbReference>
<dbReference type="Proteomes" id="UP000627984">
    <property type="component" value="Unassembled WGS sequence"/>
</dbReference>
<protein>
    <recommendedName>
        <fullName evidence="2">Lipid/polyisoprenoid-binding YceI-like domain-containing protein</fullName>
    </recommendedName>
</protein>
<evidence type="ECO:0000313" key="4">
    <source>
        <dbReference type="Proteomes" id="UP000627984"/>
    </source>
</evidence>
<gene>
    <name evidence="3" type="ORF">GCM10010126_69360</name>
</gene>
<name>A0AA37F8N2_9ACTN</name>
<feature type="domain" description="Lipid/polyisoprenoid-binding YceI-like" evidence="2">
    <location>
        <begin position="16"/>
        <end position="175"/>
    </location>
</feature>
<comment type="similarity">
    <text evidence="1">Belongs to the UPF0312 family.</text>
</comment>
<dbReference type="SUPFAM" id="SSF101874">
    <property type="entry name" value="YceI-like"/>
    <property type="match status" value="1"/>
</dbReference>
<dbReference type="RefSeq" id="WP_307813069.1">
    <property type="nucleotide sequence ID" value="NZ_JBHSVA010000003.1"/>
</dbReference>
<comment type="caution">
    <text evidence="3">The sequence shown here is derived from an EMBL/GenBank/DDBJ whole genome shotgun (WGS) entry which is preliminary data.</text>
</comment>
<evidence type="ECO:0000256" key="1">
    <source>
        <dbReference type="ARBA" id="ARBA00008812"/>
    </source>
</evidence>
<dbReference type="InterPro" id="IPR007372">
    <property type="entry name" value="Lipid/polyisoprenoid-bd_YceI"/>
</dbReference>
<dbReference type="SMART" id="SM00867">
    <property type="entry name" value="YceI"/>
    <property type="match status" value="1"/>
</dbReference>
<dbReference type="EMBL" id="BMQD01000051">
    <property type="protein sequence ID" value="GGK99886.1"/>
    <property type="molecule type" value="Genomic_DNA"/>
</dbReference>
<proteinExistence type="inferred from homology"/>
<dbReference type="PANTHER" id="PTHR34406:SF1">
    <property type="entry name" value="PROTEIN YCEI"/>
    <property type="match status" value="1"/>
</dbReference>
<evidence type="ECO:0000313" key="3">
    <source>
        <dbReference type="EMBL" id="GGK99886.1"/>
    </source>
</evidence>
<dbReference type="PANTHER" id="PTHR34406">
    <property type="entry name" value="PROTEIN YCEI"/>
    <property type="match status" value="1"/>
</dbReference>
<evidence type="ECO:0000259" key="2">
    <source>
        <dbReference type="SMART" id="SM00867"/>
    </source>
</evidence>
<accession>A0AA37F8N2</accession>
<dbReference type="AlphaFoldDB" id="A0AA37F8N2"/>
<dbReference type="Pfam" id="PF04264">
    <property type="entry name" value="YceI"/>
    <property type="match status" value="1"/>
</dbReference>
<dbReference type="InterPro" id="IPR036761">
    <property type="entry name" value="TTHA0802/YceI-like_sf"/>
</dbReference>